<dbReference type="Proteomes" id="UP000054107">
    <property type="component" value="Unassembled WGS sequence"/>
</dbReference>
<name>A0A0B7N9S8_9FUNG</name>
<accession>A0A0B7N9S8</accession>
<dbReference type="AlphaFoldDB" id="A0A0B7N9S8"/>
<protein>
    <submittedName>
        <fullName evidence="1">Uncharacterized protein</fullName>
    </submittedName>
</protein>
<proteinExistence type="predicted"/>
<dbReference type="EMBL" id="LN731032">
    <property type="protein sequence ID" value="CEP14194.1"/>
    <property type="molecule type" value="Genomic_DNA"/>
</dbReference>
<organism evidence="1 2">
    <name type="scientific">Parasitella parasitica</name>
    <dbReference type="NCBI Taxonomy" id="35722"/>
    <lineage>
        <taxon>Eukaryota</taxon>
        <taxon>Fungi</taxon>
        <taxon>Fungi incertae sedis</taxon>
        <taxon>Mucoromycota</taxon>
        <taxon>Mucoromycotina</taxon>
        <taxon>Mucoromycetes</taxon>
        <taxon>Mucorales</taxon>
        <taxon>Mucorineae</taxon>
        <taxon>Mucoraceae</taxon>
        <taxon>Parasitella</taxon>
    </lineage>
</organism>
<reference evidence="1 2" key="1">
    <citation type="submission" date="2014-09" db="EMBL/GenBank/DDBJ databases">
        <authorList>
            <person name="Ellenberger Sabrina"/>
        </authorList>
    </citation>
    <scope>NUCLEOTIDE SEQUENCE [LARGE SCALE GENOMIC DNA]</scope>
    <source>
        <strain evidence="1 2">CBS 412.66</strain>
    </source>
</reference>
<sequence length="225" mass="25580">MEFASFGEVKNLVFGLPTSVFIVIVLDNHTKEQFKPAAYIYKTDFTLRVAKNMRQLDESSNSSAVKRIRTPSPANQIFDKQLEALLSSKSRRKYAILYPEDFIPIEIFQKFPKLHNGYKAVIDATPFDDNAINSADSSLSWRNVKKEKNPGTNCVSKYQKFEMIATGGGYYNNNEHNDMLGAYYLGVAAPFHMAQDTDLILFSPIIPQETYPAFDLLEIIKNRQS</sequence>
<keyword evidence="2" id="KW-1185">Reference proteome</keyword>
<gene>
    <name evidence="1" type="primary">PARPA_08358.1 scaffold 32756</name>
</gene>
<evidence type="ECO:0000313" key="1">
    <source>
        <dbReference type="EMBL" id="CEP14194.1"/>
    </source>
</evidence>
<evidence type="ECO:0000313" key="2">
    <source>
        <dbReference type="Proteomes" id="UP000054107"/>
    </source>
</evidence>